<dbReference type="InterPro" id="IPR011009">
    <property type="entry name" value="Kinase-like_dom_sf"/>
</dbReference>
<keyword evidence="3" id="KW-0418">Kinase</keyword>
<dbReference type="PROSITE" id="PS50011">
    <property type="entry name" value="PROTEIN_KINASE_DOM"/>
    <property type="match status" value="1"/>
</dbReference>
<sequence length="168" mass="19243">MGVVIVCLIAIGIGIWVGKRTYQRKNGVKVLKAMGDVLLDERLQFLQFKYATIQKATENFEEIHKLGEGGYGEVYKGTLPDGREIAIKRLYASRKSRIDEICNEMDIISRAQHKNLVRFLGCCFTNMESFLVYEYLANKSLDLMLFERSSKEERTQLGKKAPNHDRSS</sequence>
<dbReference type="GO" id="GO:0005524">
    <property type="term" value="F:ATP binding"/>
    <property type="evidence" value="ECO:0007669"/>
    <property type="project" value="UniProtKB-UniRule"/>
</dbReference>
<evidence type="ECO:0000256" key="5">
    <source>
        <dbReference type="PROSITE-ProRule" id="PRU10141"/>
    </source>
</evidence>
<keyword evidence="8" id="KW-1185">Reference proteome</keyword>
<dbReference type="Pfam" id="PF07714">
    <property type="entry name" value="PK_Tyr_Ser-Thr"/>
    <property type="match status" value="1"/>
</dbReference>
<dbReference type="Proteomes" id="UP000027138">
    <property type="component" value="Unassembled WGS sequence"/>
</dbReference>
<dbReference type="PANTHER" id="PTHR47973">
    <property type="entry name" value="CYSTEINE-RICH RECEPTOR-LIKE PROTEIN KINASE 3"/>
    <property type="match status" value="1"/>
</dbReference>
<protein>
    <recommendedName>
        <fullName evidence="6">Protein kinase domain-containing protein</fullName>
    </recommendedName>
</protein>
<evidence type="ECO:0000256" key="1">
    <source>
        <dbReference type="ARBA" id="ARBA00022679"/>
    </source>
</evidence>
<evidence type="ECO:0000256" key="3">
    <source>
        <dbReference type="ARBA" id="ARBA00022777"/>
    </source>
</evidence>
<keyword evidence="2 5" id="KW-0547">Nucleotide-binding</keyword>
<dbReference type="Gene3D" id="3.30.200.20">
    <property type="entry name" value="Phosphorylase Kinase, domain 1"/>
    <property type="match status" value="1"/>
</dbReference>
<gene>
    <name evidence="7" type="ORF">JCGZ_09564</name>
</gene>
<dbReference type="AlphaFoldDB" id="A0A067LKT7"/>
<dbReference type="InterPro" id="IPR052059">
    <property type="entry name" value="CR_Ser/Thr_kinase"/>
</dbReference>
<feature type="binding site" evidence="5">
    <location>
        <position position="88"/>
    </location>
    <ligand>
        <name>ATP</name>
        <dbReference type="ChEBI" id="CHEBI:30616"/>
    </ligand>
</feature>
<evidence type="ECO:0000256" key="2">
    <source>
        <dbReference type="ARBA" id="ARBA00022741"/>
    </source>
</evidence>
<feature type="domain" description="Protein kinase" evidence="6">
    <location>
        <begin position="60"/>
        <end position="168"/>
    </location>
</feature>
<evidence type="ECO:0000259" key="6">
    <source>
        <dbReference type="PROSITE" id="PS50011"/>
    </source>
</evidence>
<accession>A0A067LKT7</accession>
<dbReference type="FunFam" id="3.30.200.20:FF:000952">
    <property type="entry name" value="Putative DUF26-domain protein kinase"/>
    <property type="match status" value="1"/>
</dbReference>
<proteinExistence type="predicted"/>
<evidence type="ECO:0000313" key="8">
    <source>
        <dbReference type="Proteomes" id="UP000027138"/>
    </source>
</evidence>
<dbReference type="InterPro" id="IPR017441">
    <property type="entry name" value="Protein_kinase_ATP_BS"/>
</dbReference>
<dbReference type="PROSITE" id="PS00107">
    <property type="entry name" value="PROTEIN_KINASE_ATP"/>
    <property type="match status" value="1"/>
</dbReference>
<dbReference type="SUPFAM" id="SSF56112">
    <property type="entry name" value="Protein kinase-like (PK-like)"/>
    <property type="match status" value="1"/>
</dbReference>
<keyword evidence="4 5" id="KW-0067">ATP-binding</keyword>
<dbReference type="GO" id="GO:0004672">
    <property type="term" value="F:protein kinase activity"/>
    <property type="evidence" value="ECO:0007669"/>
    <property type="project" value="InterPro"/>
</dbReference>
<dbReference type="InterPro" id="IPR000719">
    <property type="entry name" value="Prot_kinase_dom"/>
</dbReference>
<reference evidence="7 8" key="1">
    <citation type="journal article" date="2014" name="PLoS ONE">
        <title>Global Analysis of Gene Expression Profiles in Physic Nut (Jatropha curcas L.) Seedlings Exposed to Salt Stress.</title>
        <authorList>
            <person name="Zhang L."/>
            <person name="Zhang C."/>
            <person name="Wu P."/>
            <person name="Chen Y."/>
            <person name="Li M."/>
            <person name="Jiang H."/>
            <person name="Wu G."/>
        </authorList>
    </citation>
    <scope>NUCLEOTIDE SEQUENCE [LARGE SCALE GENOMIC DNA]</scope>
    <source>
        <strain evidence="8">cv. GZQX0401</strain>
        <tissue evidence="7">Young leaves</tissue>
    </source>
</reference>
<keyword evidence="1" id="KW-0808">Transferase</keyword>
<dbReference type="InterPro" id="IPR001245">
    <property type="entry name" value="Ser-Thr/Tyr_kinase_cat_dom"/>
</dbReference>
<name>A0A067LKT7_JATCU</name>
<dbReference type="OrthoDB" id="1938319at2759"/>
<dbReference type="EMBL" id="KK914232">
    <property type="protein sequence ID" value="KDP45315.1"/>
    <property type="molecule type" value="Genomic_DNA"/>
</dbReference>
<organism evidence="7 8">
    <name type="scientific">Jatropha curcas</name>
    <name type="common">Barbados nut</name>
    <dbReference type="NCBI Taxonomy" id="180498"/>
    <lineage>
        <taxon>Eukaryota</taxon>
        <taxon>Viridiplantae</taxon>
        <taxon>Streptophyta</taxon>
        <taxon>Embryophyta</taxon>
        <taxon>Tracheophyta</taxon>
        <taxon>Spermatophyta</taxon>
        <taxon>Magnoliopsida</taxon>
        <taxon>eudicotyledons</taxon>
        <taxon>Gunneridae</taxon>
        <taxon>Pentapetalae</taxon>
        <taxon>rosids</taxon>
        <taxon>fabids</taxon>
        <taxon>Malpighiales</taxon>
        <taxon>Euphorbiaceae</taxon>
        <taxon>Crotonoideae</taxon>
        <taxon>Jatropheae</taxon>
        <taxon>Jatropha</taxon>
    </lineage>
</organism>
<evidence type="ECO:0000256" key="4">
    <source>
        <dbReference type="ARBA" id="ARBA00022840"/>
    </source>
</evidence>
<evidence type="ECO:0000313" key="7">
    <source>
        <dbReference type="EMBL" id="KDP45315.1"/>
    </source>
</evidence>